<dbReference type="InterPro" id="IPR040256">
    <property type="entry name" value="At4g02000-like"/>
</dbReference>
<dbReference type="PANTHER" id="PTHR31286:SF180">
    <property type="entry name" value="OS10G0362600 PROTEIN"/>
    <property type="match status" value="1"/>
</dbReference>
<evidence type="ECO:0000313" key="1">
    <source>
        <dbReference type="EMBL" id="KAL3500187.1"/>
    </source>
</evidence>
<dbReference type="AlphaFoldDB" id="A0ABD2XXS3"/>
<dbReference type="Proteomes" id="UP001630127">
    <property type="component" value="Unassembled WGS sequence"/>
</dbReference>
<protein>
    <submittedName>
        <fullName evidence="1">Uncharacterized protein</fullName>
    </submittedName>
</protein>
<comment type="caution">
    <text evidence="1">The sequence shown here is derived from an EMBL/GenBank/DDBJ whole genome shotgun (WGS) entry which is preliminary data.</text>
</comment>
<dbReference type="EMBL" id="JBJUIK010000016">
    <property type="protein sequence ID" value="KAL3500187.1"/>
    <property type="molecule type" value="Genomic_DNA"/>
</dbReference>
<proteinExistence type="predicted"/>
<evidence type="ECO:0000313" key="2">
    <source>
        <dbReference type="Proteomes" id="UP001630127"/>
    </source>
</evidence>
<gene>
    <name evidence="1" type="ORF">ACH5RR_039280</name>
</gene>
<sequence length="149" mass="17007">MIGQPLNMDASTFSLSQLIVAHFCVEVDISIPLLKRFWVGKESSGKWQYINNEVLPQYCAHCSKLRHSNNEYHVVHHELDDDDDESRKSTKAKYKAKYKTKGLTQNPTPKTVQTWQLKIILKCLNVRDSSAARTSSLTNATMQDIVILL</sequence>
<organism evidence="1 2">
    <name type="scientific">Cinchona calisaya</name>
    <dbReference type="NCBI Taxonomy" id="153742"/>
    <lineage>
        <taxon>Eukaryota</taxon>
        <taxon>Viridiplantae</taxon>
        <taxon>Streptophyta</taxon>
        <taxon>Embryophyta</taxon>
        <taxon>Tracheophyta</taxon>
        <taxon>Spermatophyta</taxon>
        <taxon>Magnoliopsida</taxon>
        <taxon>eudicotyledons</taxon>
        <taxon>Gunneridae</taxon>
        <taxon>Pentapetalae</taxon>
        <taxon>asterids</taxon>
        <taxon>lamiids</taxon>
        <taxon>Gentianales</taxon>
        <taxon>Rubiaceae</taxon>
        <taxon>Cinchonoideae</taxon>
        <taxon>Cinchoneae</taxon>
        <taxon>Cinchona</taxon>
    </lineage>
</organism>
<keyword evidence="2" id="KW-1185">Reference proteome</keyword>
<name>A0ABD2XXS3_9GENT</name>
<reference evidence="1 2" key="1">
    <citation type="submission" date="2024-11" db="EMBL/GenBank/DDBJ databases">
        <title>A near-complete genome assembly of Cinchona calisaya.</title>
        <authorList>
            <person name="Lian D.C."/>
            <person name="Zhao X.W."/>
            <person name="Wei L."/>
        </authorList>
    </citation>
    <scope>NUCLEOTIDE SEQUENCE [LARGE SCALE GENOMIC DNA]</scope>
    <source>
        <tissue evidence="1">Nenye</tissue>
    </source>
</reference>
<accession>A0ABD2XXS3</accession>
<dbReference type="PANTHER" id="PTHR31286">
    <property type="entry name" value="GLYCINE-RICH CELL WALL STRUCTURAL PROTEIN 1.8-LIKE"/>
    <property type="match status" value="1"/>
</dbReference>